<reference evidence="6 9" key="2">
    <citation type="journal article" date="2019" name="Emerg. Microbes Infect.">
        <title>Comprehensive subspecies identification of 175 nontuberculous mycobacteria species based on 7547 genomic profiles.</title>
        <authorList>
            <person name="Matsumoto Y."/>
            <person name="Kinjo T."/>
            <person name="Motooka D."/>
            <person name="Nabeya D."/>
            <person name="Jung N."/>
            <person name="Uechi K."/>
            <person name="Horii T."/>
            <person name="Iida T."/>
            <person name="Fujita J."/>
            <person name="Nakamura S."/>
        </authorList>
    </citation>
    <scope>NUCLEOTIDE SEQUENCE [LARGE SCALE GENOMIC DNA]</scope>
    <source>
        <strain evidence="6 9">JCM 6377</strain>
    </source>
</reference>
<dbReference type="OrthoDB" id="3186364at2"/>
<dbReference type="EMBL" id="PDCP01000011">
    <property type="protein sequence ID" value="PEG40247.1"/>
    <property type="molecule type" value="Genomic_DNA"/>
</dbReference>
<feature type="DNA-binding region" description="H-T-H motif" evidence="4">
    <location>
        <begin position="32"/>
        <end position="51"/>
    </location>
</feature>
<evidence type="ECO:0000313" key="9">
    <source>
        <dbReference type="Proteomes" id="UP000465302"/>
    </source>
</evidence>
<dbReference type="PROSITE" id="PS50977">
    <property type="entry name" value="HTH_TETR_2"/>
    <property type="match status" value="1"/>
</dbReference>
<gene>
    <name evidence="7" type="ORF">CQY20_08395</name>
    <name evidence="6" type="ORF">MAGR_71330</name>
</gene>
<reference evidence="6" key="3">
    <citation type="submission" date="2020-02" db="EMBL/GenBank/DDBJ databases">
        <authorList>
            <person name="Matsumoto Y."/>
            <person name="Motooka D."/>
            <person name="Nakamura S."/>
        </authorList>
    </citation>
    <scope>NUCLEOTIDE SEQUENCE</scope>
    <source>
        <strain evidence="6">JCM 6377</strain>
    </source>
</reference>
<protein>
    <submittedName>
        <fullName evidence="7">TetR family transcriptional regulator</fullName>
    </submittedName>
</protein>
<proteinExistence type="predicted"/>
<dbReference type="GO" id="GO:0003700">
    <property type="term" value="F:DNA-binding transcription factor activity"/>
    <property type="evidence" value="ECO:0007669"/>
    <property type="project" value="TreeGrafter"/>
</dbReference>
<name>A0A2A7N957_MYCAG</name>
<dbReference type="PANTHER" id="PTHR30055:SF234">
    <property type="entry name" value="HTH-TYPE TRANSCRIPTIONAL REGULATOR BETI"/>
    <property type="match status" value="1"/>
</dbReference>
<keyword evidence="2 4" id="KW-0238">DNA-binding</keyword>
<evidence type="ECO:0000256" key="3">
    <source>
        <dbReference type="ARBA" id="ARBA00023163"/>
    </source>
</evidence>
<evidence type="ECO:0000259" key="5">
    <source>
        <dbReference type="PROSITE" id="PS50977"/>
    </source>
</evidence>
<dbReference type="InterPro" id="IPR009057">
    <property type="entry name" value="Homeodomain-like_sf"/>
</dbReference>
<dbReference type="SUPFAM" id="SSF46689">
    <property type="entry name" value="Homeodomain-like"/>
    <property type="match status" value="1"/>
</dbReference>
<dbReference type="InterPro" id="IPR050109">
    <property type="entry name" value="HTH-type_TetR-like_transc_reg"/>
</dbReference>
<dbReference type="Proteomes" id="UP000220914">
    <property type="component" value="Unassembled WGS sequence"/>
</dbReference>
<accession>A0A2A7N957</accession>
<keyword evidence="8" id="KW-1185">Reference proteome</keyword>
<dbReference type="AlphaFoldDB" id="A0A2A7N957"/>
<keyword evidence="1" id="KW-0805">Transcription regulation</keyword>
<evidence type="ECO:0000313" key="7">
    <source>
        <dbReference type="EMBL" id="PEG40247.1"/>
    </source>
</evidence>
<dbReference type="Pfam" id="PF00440">
    <property type="entry name" value="TetR_N"/>
    <property type="match status" value="1"/>
</dbReference>
<feature type="domain" description="HTH tetR-type" evidence="5">
    <location>
        <begin position="9"/>
        <end position="69"/>
    </location>
</feature>
<evidence type="ECO:0000313" key="8">
    <source>
        <dbReference type="Proteomes" id="UP000220914"/>
    </source>
</evidence>
<reference evidence="7 8" key="1">
    <citation type="submission" date="2017-10" db="EMBL/GenBank/DDBJ databases">
        <title>The new phylogeny of genus Mycobacterium.</title>
        <authorList>
            <person name="Tortoli E."/>
            <person name="Trovato A."/>
            <person name="Cirillo D.M."/>
        </authorList>
    </citation>
    <scope>NUCLEOTIDE SEQUENCE [LARGE SCALE GENOMIC DNA]</scope>
    <source>
        <strain evidence="7 8">CCUG37673</strain>
    </source>
</reference>
<dbReference type="RefSeq" id="WP_097939611.1">
    <property type="nucleotide sequence ID" value="NZ_BLKS01000004.1"/>
</dbReference>
<dbReference type="PRINTS" id="PR00455">
    <property type="entry name" value="HTHTETR"/>
</dbReference>
<keyword evidence="3" id="KW-0804">Transcription</keyword>
<sequence length="201" mass="21408">MTKVASPRGVVRERVLAAALELFAENGISGTSLQMIADRVGVAKASVYYQFHTKEDIVLALMRPVFDDIARLVKIAEAVDSAGARRDVAISGLVELAVRNRDLTTVFFGDPAVDGLVRSREEFAAAVDGLNTLLLGASPDDQTRVAMSVLTAGIYGTAINPHLADLSDDDLHRLLLETMKRLVTALCSGDSSGPAADQVDQ</sequence>
<dbReference type="Proteomes" id="UP000465302">
    <property type="component" value="Unassembled WGS sequence"/>
</dbReference>
<dbReference type="PANTHER" id="PTHR30055">
    <property type="entry name" value="HTH-TYPE TRANSCRIPTIONAL REGULATOR RUTR"/>
    <property type="match status" value="1"/>
</dbReference>
<evidence type="ECO:0000313" key="6">
    <source>
        <dbReference type="EMBL" id="GFG55692.1"/>
    </source>
</evidence>
<dbReference type="InterPro" id="IPR001647">
    <property type="entry name" value="HTH_TetR"/>
</dbReference>
<dbReference type="Gene3D" id="1.10.357.10">
    <property type="entry name" value="Tetracycline Repressor, domain 2"/>
    <property type="match status" value="1"/>
</dbReference>
<comment type="caution">
    <text evidence="7">The sequence shown here is derived from an EMBL/GenBank/DDBJ whole genome shotgun (WGS) entry which is preliminary data.</text>
</comment>
<organism evidence="7 8">
    <name type="scientific">Mycolicibacterium agri</name>
    <name type="common">Mycobacterium agri</name>
    <dbReference type="NCBI Taxonomy" id="36811"/>
    <lineage>
        <taxon>Bacteria</taxon>
        <taxon>Bacillati</taxon>
        <taxon>Actinomycetota</taxon>
        <taxon>Actinomycetes</taxon>
        <taxon>Mycobacteriales</taxon>
        <taxon>Mycobacteriaceae</taxon>
        <taxon>Mycolicibacterium</taxon>
    </lineage>
</organism>
<dbReference type="EMBL" id="BLKS01000004">
    <property type="protein sequence ID" value="GFG55692.1"/>
    <property type="molecule type" value="Genomic_DNA"/>
</dbReference>
<evidence type="ECO:0000256" key="4">
    <source>
        <dbReference type="PROSITE-ProRule" id="PRU00335"/>
    </source>
</evidence>
<evidence type="ECO:0000256" key="1">
    <source>
        <dbReference type="ARBA" id="ARBA00023015"/>
    </source>
</evidence>
<evidence type="ECO:0000256" key="2">
    <source>
        <dbReference type="ARBA" id="ARBA00023125"/>
    </source>
</evidence>
<dbReference type="GO" id="GO:0000976">
    <property type="term" value="F:transcription cis-regulatory region binding"/>
    <property type="evidence" value="ECO:0007669"/>
    <property type="project" value="TreeGrafter"/>
</dbReference>